<dbReference type="GeneID" id="92077895"/>
<evidence type="ECO:0000313" key="2">
    <source>
        <dbReference type="EMBL" id="KAK7947725.1"/>
    </source>
</evidence>
<dbReference type="Proteomes" id="UP001391051">
    <property type="component" value="Unassembled WGS sequence"/>
</dbReference>
<dbReference type="RefSeq" id="XP_066697231.1">
    <property type="nucleotide sequence ID" value="XM_066844833.1"/>
</dbReference>
<reference evidence="2 3" key="1">
    <citation type="submission" date="2023-01" db="EMBL/GenBank/DDBJ databases">
        <title>Analysis of 21 Apiospora genomes using comparative genomics revels a genus with tremendous synthesis potential of carbohydrate active enzymes and secondary metabolites.</title>
        <authorList>
            <person name="Sorensen T."/>
        </authorList>
    </citation>
    <scope>NUCLEOTIDE SEQUENCE [LARGE SCALE GENOMIC DNA]</scope>
    <source>
        <strain evidence="2 3">CBS 24483</strain>
    </source>
</reference>
<accession>A0ABR1Q5J6</accession>
<protein>
    <submittedName>
        <fullName evidence="2">Uncharacterized protein</fullName>
    </submittedName>
</protein>
<evidence type="ECO:0000313" key="3">
    <source>
        <dbReference type="Proteomes" id="UP001391051"/>
    </source>
</evidence>
<sequence>MPAPQSQLLPLRPQAPPLGEVGVAEEEYSHEVAVAVITSLMTYAAELYNKENGQYIGLTDRVLELMRHIPYFCQNSPELLFETIPISHLDRFTGSLARWPETNEEREAARERMRQERELREEQLVPPHMLMLTTGRLWRCYTILIDTERGAVRFWDRAGDYYPTQHPGDLEVDIDLDEWQAYEDGPESWRLARIYRIQTFFDLWKEEFMDANPYRVWNRELERMEEERKEDEEWEEMERRKEAAEGEGQKEEQEQETKDDN</sequence>
<feature type="compositionally biased region" description="Basic and acidic residues" evidence="1">
    <location>
        <begin position="237"/>
        <end position="261"/>
    </location>
</feature>
<gene>
    <name evidence="2" type="ORF">PG986_008611</name>
</gene>
<proteinExistence type="predicted"/>
<evidence type="ECO:0000256" key="1">
    <source>
        <dbReference type="SAM" id="MobiDB-lite"/>
    </source>
</evidence>
<name>A0ABR1Q5J6_9PEZI</name>
<dbReference type="EMBL" id="JAQQWE010000006">
    <property type="protein sequence ID" value="KAK7947725.1"/>
    <property type="molecule type" value="Genomic_DNA"/>
</dbReference>
<feature type="region of interest" description="Disordered" evidence="1">
    <location>
        <begin position="224"/>
        <end position="261"/>
    </location>
</feature>
<comment type="caution">
    <text evidence="2">The sequence shown here is derived from an EMBL/GenBank/DDBJ whole genome shotgun (WGS) entry which is preliminary data.</text>
</comment>
<organism evidence="2 3">
    <name type="scientific">Apiospora aurea</name>
    <dbReference type="NCBI Taxonomy" id="335848"/>
    <lineage>
        <taxon>Eukaryota</taxon>
        <taxon>Fungi</taxon>
        <taxon>Dikarya</taxon>
        <taxon>Ascomycota</taxon>
        <taxon>Pezizomycotina</taxon>
        <taxon>Sordariomycetes</taxon>
        <taxon>Xylariomycetidae</taxon>
        <taxon>Amphisphaeriales</taxon>
        <taxon>Apiosporaceae</taxon>
        <taxon>Apiospora</taxon>
    </lineage>
</organism>
<keyword evidence="3" id="KW-1185">Reference proteome</keyword>